<evidence type="ECO:0000256" key="1">
    <source>
        <dbReference type="ARBA" id="ARBA00012210"/>
    </source>
</evidence>
<dbReference type="InterPro" id="IPR036770">
    <property type="entry name" value="Ankyrin_rpt-contain_sf"/>
</dbReference>
<evidence type="ECO:0000313" key="5">
    <source>
        <dbReference type="EMBL" id="KAK8169462.1"/>
    </source>
</evidence>
<feature type="repeat" description="ANK" evidence="4">
    <location>
        <begin position="288"/>
        <end position="320"/>
    </location>
</feature>
<reference evidence="5 6" key="1">
    <citation type="journal article" date="2022" name="G3 (Bethesda)">
        <title>Enemy or ally: a genomic approach to elucidate the lifestyle of Phyllosticta citrichinaensis.</title>
        <authorList>
            <person name="Buijs V.A."/>
            <person name="Groenewald J.Z."/>
            <person name="Haridas S."/>
            <person name="LaButti K.M."/>
            <person name="Lipzen A."/>
            <person name="Martin F.M."/>
            <person name="Barry K."/>
            <person name="Grigoriev I.V."/>
            <person name="Crous P.W."/>
            <person name="Seidl M.F."/>
        </authorList>
    </citation>
    <scope>NUCLEOTIDE SEQUENCE [LARGE SCALE GENOMIC DNA]</scope>
    <source>
        <strain evidence="5 6">CBS 129764</strain>
    </source>
</reference>
<keyword evidence="3 4" id="KW-0040">ANK repeat</keyword>
<dbReference type="InterPro" id="IPR002110">
    <property type="entry name" value="Ankyrin_rpt"/>
</dbReference>
<evidence type="ECO:0000256" key="4">
    <source>
        <dbReference type="PROSITE-ProRule" id="PRU00023"/>
    </source>
</evidence>
<protein>
    <recommendedName>
        <fullName evidence="1">protein S-acyltransferase</fullName>
        <ecNumber evidence="1">2.3.1.225</ecNumber>
    </recommendedName>
</protein>
<dbReference type="PANTHER" id="PTHR24161:SF85">
    <property type="entry name" value="PALMITOYLTRANSFERASE HIP14"/>
    <property type="match status" value="1"/>
</dbReference>
<evidence type="ECO:0000313" key="6">
    <source>
        <dbReference type="Proteomes" id="UP001456524"/>
    </source>
</evidence>
<dbReference type="Pfam" id="PF00023">
    <property type="entry name" value="Ank"/>
    <property type="match status" value="1"/>
</dbReference>
<dbReference type="PROSITE" id="PS50088">
    <property type="entry name" value="ANK_REPEAT"/>
    <property type="match status" value="5"/>
</dbReference>
<dbReference type="Gene3D" id="1.25.40.20">
    <property type="entry name" value="Ankyrin repeat-containing domain"/>
    <property type="match status" value="3"/>
</dbReference>
<dbReference type="Pfam" id="PF12796">
    <property type="entry name" value="Ank_2"/>
    <property type="match status" value="1"/>
</dbReference>
<keyword evidence="6" id="KW-1185">Reference proteome</keyword>
<name>A0ABR1XVM9_9PEZI</name>
<feature type="repeat" description="ANK" evidence="4">
    <location>
        <begin position="95"/>
        <end position="127"/>
    </location>
</feature>
<dbReference type="EMBL" id="JBBWUH010000004">
    <property type="protein sequence ID" value="KAK8169462.1"/>
    <property type="molecule type" value="Genomic_DNA"/>
</dbReference>
<dbReference type="PANTHER" id="PTHR24161">
    <property type="entry name" value="ANK_REP_REGION DOMAIN-CONTAINING PROTEIN-RELATED"/>
    <property type="match status" value="1"/>
</dbReference>
<accession>A0ABR1XVM9</accession>
<dbReference type="SUPFAM" id="SSF48403">
    <property type="entry name" value="Ankyrin repeat"/>
    <property type="match status" value="1"/>
</dbReference>
<evidence type="ECO:0000256" key="3">
    <source>
        <dbReference type="ARBA" id="ARBA00023043"/>
    </source>
</evidence>
<dbReference type="PROSITE" id="PS50297">
    <property type="entry name" value="ANK_REP_REGION"/>
    <property type="match status" value="3"/>
</dbReference>
<keyword evidence="2" id="KW-0677">Repeat</keyword>
<dbReference type="SMART" id="SM00248">
    <property type="entry name" value="ANK"/>
    <property type="match status" value="9"/>
</dbReference>
<feature type="repeat" description="ANK" evidence="4">
    <location>
        <begin position="33"/>
        <end position="62"/>
    </location>
</feature>
<feature type="repeat" description="ANK" evidence="4">
    <location>
        <begin position="1"/>
        <end position="29"/>
    </location>
</feature>
<feature type="repeat" description="ANK" evidence="4">
    <location>
        <begin position="64"/>
        <end position="96"/>
    </location>
</feature>
<sequence length="328" mass="35016">PLYHAVCWGSLDVVQHLLHFGAEVDGERGIMGTALQAAASFGNLPVVKLLLKHDPDIDATDGIVAETSLAISAFRGHADMTGALLDAGADINKTRQTSMLHAACHGGVLDFVRFVIDHGANINEQIASLRPVRDFGRESMETKTVLEATFTTFPKPFDRERLEIVKLLIKNGAEINASSETSTSLVAACFLPTESQGLKLETLQILLAAGAEVNAAHKKWTSALEAASRDRDEEVVELLLSAGKLSQTQMDVALQAAVAMESGPIVRTLLSHGALPREVQEANPYFQIGELPLPSASFSGNTEIVDALIIAGENVDQPDLYGSPLESA</sequence>
<comment type="caution">
    <text evidence="5">The sequence shown here is derived from an EMBL/GenBank/DDBJ whole genome shotgun (WGS) entry which is preliminary data.</text>
</comment>
<feature type="non-terminal residue" evidence="5">
    <location>
        <position position="328"/>
    </location>
</feature>
<evidence type="ECO:0000256" key="2">
    <source>
        <dbReference type="ARBA" id="ARBA00022737"/>
    </source>
</evidence>
<proteinExistence type="predicted"/>
<feature type="non-terminal residue" evidence="5">
    <location>
        <position position="1"/>
    </location>
</feature>
<gene>
    <name evidence="5" type="ORF">IWX90DRAFT_366754</name>
</gene>
<dbReference type="Proteomes" id="UP001456524">
    <property type="component" value="Unassembled WGS sequence"/>
</dbReference>
<organism evidence="5 6">
    <name type="scientific">Phyllosticta citrichinensis</name>
    <dbReference type="NCBI Taxonomy" id="1130410"/>
    <lineage>
        <taxon>Eukaryota</taxon>
        <taxon>Fungi</taxon>
        <taxon>Dikarya</taxon>
        <taxon>Ascomycota</taxon>
        <taxon>Pezizomycotina</taxon>
        <taxon>Dothideomycetes</taxon>
        <taxon>Dothideomycetes incertae sedis</taxon>
        <taxon>Botryosphaeriales</taxon>
        <taxon>Phyllostictaceae</taxon>
        <taxon>Phyllosticta</taxon>
    </lineage>
</organism>
<dbReference type="EC" id="2.3.1.225" evidence="1"/>